<feature type="compositionally biased region" description="Low complexity" evidence="6">
    <location>
        <begin position="14"/>
        <end position="33"/>
    </location>
</feature>
<dbReference type="GO" id="GO:0008270">
    <property type="term" value="F:zinc ion binding"/>
    <property type="evidence" value="ECO:0007669"/>
    <property type="project" value="InterPro"/>
</dbReference>
<evidence type="ECO:0000313" key="8">
    <source>
        <dbReference type="EMBL" id="EFX02660.1"/>
    </source>
</evidence>
<name>F0XH84_GROCL</name>
<dbReference type="SMART" id="SM00906">
    <property type="entry name" value="Fungal_trans"/>
    <property type="match status" value="1"/>
</dbReference>
<accession>F0XH84</accession>
<dbReference type="EMBL" id="GL629769">
    <property type="protein sequence ID" value="EFX02660.1"/>
    <property type="molecule type" value="Genomic_DNA"/>
</dbReference>
<evidence type="ECO:0000256" key="6">
    <source>
        <dbReference type="SAM" id="MobiDB-lite"/>
    </source>
</evidence>
<organism evidence="9">
    <name type="scientific">Grosmannia clavigera (strain kw1407 / UAMH 11150)</name>
    <name type="common">Blue stain fungus</name>
    <name type="synonym">Graphiocladiella clavigera</name>
    <dbReference type="NCBI Taxonomy" id="655863"/>
    <lineage>
        <taxon>Eukaryota</taxon>
        <taxon>Fungi</taxon>
        <taxon>Dikarya</taxon>
        <taxon>Ascomycota</taxon>
        <taxon>Pezizomycotina</taxon>
        <taxon>Sordariomycetes</taxon>
        <taxon>Sordariomycetidae</taxon>
        <taxon>Ophiostomatales</taxon>
        <taxon>Ophiostomataceae</taxon>
        <taxon>Leptographium</taxon>
    </lineage>
</organism>
<dbReference type="eggNOG" id="ENOG502SJK8">
    <property type="taxonomic scope" value="Eukaryota"/>
</dbReference>
<evidence type="ECO:0000256" key="1">
    <source>
        <dbReference type="ARBA" id="ARBA00004123"/>
    </source>
</evidence>
<sequence>MSGVDTLAPSVKTVSDSGGASSDDDGAAVSVSSTTTGRDGKRKRHSLHKTSCELCKQRKVNRTYGSDLEAKVNRLDAMLRLLGRRVEDHNTAHGQAGPVGSDMSTPASMSSSSQSSMLDLFSVDLGISSYARGPAQQQRMQQPSPSPSSSQIQQGPGPRRCPSPSRSHRCGPPPPPASASSPPVGDAALVSDPDLPEPEIVYTLVDLYFKHVNTWCPILDRKATFAAFFGSTMLTEAKRTLLHAVIATTLRFCRDPRMPPARKAQFHRLSKQRVEHYALEHVNLEALEALVILSLDVLGTSNGPLGWNLLAMIVRSVIQLDLCTESSVFLAATSTPRTGSIRRVVLLEPTSWIEDESRQWLCWMVYVLDRYATVATSFDFMLDDRCLHLALPCRYDLFSNNVPVQTRSPPAGPDRSGRFARQQQRQQCRPATLAATTMALLPPLPLLLPPTSTLLPPLPSTSPPPPPRPPSSPLLPPSNNPQNLGKAFPYHCEVLRILSPRPTTSSRPPIDVTSPRAVQAWRHTFRALDGELNSWLHALPGDQNAAQRCLGAVRSLRDIAADVLDTNGLNLLGPPFAFALWVSARVLIVHAAVYDPSVVDGVMDFLIDTLRQMGTYWEVAATYARILSDIVAEGRRGDPSFAEMRRCACDVVDLANRQRHSSLEPTTTRPTTSRELDYVDVFDFFNYPKVAVPLSVAPSPLPYLSVEKVAATPDRGVPDFTFEAQRPDVDWLSFQPPHD</sequence>
<dbReference type="GO" id="GO:0003677">
    <property type="term" value="F:DNA binding"/>
    <property type="evidence" value="ECO:0007669"/>
    <property type="project" value="InterPro"/>
</dbReference>
<dbReference type="PANTHER" id="PTHR47338:SF28">
    <property type="entry name" value="C6 TRANSCRIPTION FACTOR"/>
    <property type="match status" value="1"/>
</dbReference>
<dbReference type="Proteomes" id="UP000007796">
    <property type="component" value="Unassembled WGS sequence"/>
</dbReference>
<feature type="compositionally biased region" description="Low complexity" evidence="6">
    <location>
        <begin position="101"/>
        <end position="115"/>
    </location>
</feature>
<dbReference type="InterPro" id="IPR050815">
    <property type="entry name" value="TF_fung"/>
</dbReference>
<feature type="domain" description="Xylanolytic transcriptional activator regulatory" evidence="7">
    <location>
        <begin position="306"/>
        <end position="398"/>
    </location>
</feature>
<keyword evidence="9" id="KW-1185">Reference proteome</keyword>
<dbReference type="AlphaFoldDB" id="F0XH84"/>
<gene>
    <name evidence="8" type="ORF">CMQ_2589</name>
</gene>
<reference evidence="8 9" key="1">
    <citation type="journal article" date="2011" name="Proc. Natl. Acad. Sci. U.S.A.">
        <title>Genome and transcriptome analyses of the mountain pine beetle-fungal symbiont Grosmannia clavigera, a lodgepole pine pathogen.</title>
        <authorList>
            <person name="DiGuistini S."/>
            <person name="Wang Y."/>
            <person name="Liao N.Y."/>
            <person name="Taylor G."/>
            <person name="Tanguay P."/>
            <person name="Feau N."/>
            <person name="Henrissat B."/>
            <person name="Chan S.K."/>
            <person name="Hesse-Orce U."/>
            <person name="Alamouti S.M."/>
            <person name="Tsui C.K.M."/>
            <person name="Docking R.T."/>
            <person name="Levasseur A."/>
            <person name="Haridas S."/>
            <person name="Robertson G."/>
            <person name="Birol I."/>
            <person name="Holt R.A."/>
            <person name="Marra M.A."/>
            <person name="Hamelin R.C."/>
            <person name="Hirst M."/>
            <person name="Jones S.J.M."/>
            <person name="Bohlmann J."/>
            <person name="Breuil C."/>
        </authorList>
    </citation>
    <scope>NUCLEOTIDE SEQUENCE [LARGE SCALE GENOMIC DNA]</scope>
    <source>
        <strain evidence="9">kw1407 / UAMH 11150</strain>
    </source>
</reference>
<dbReference type="GeneID" id="25975594"/>
<dbReference type="InterPro" id="IPR007219">
    <property type="entry name" value="XnlR_reg_dom"/>
</dbReference>
<protein>
    <submittedName>
        <fullName evidence="8">C6 zinc finger domain containing protein</fullName>
    </submittedName>
</protein>
<dbReference type="CDD" id="cd12148">
    <property type="entry name" value="fungal_TF_MHR"/>
    <property type="match status" value="1"/>
</dbReference>
<feature type="region of interest" description="Disordered" evidence="6">
    <location>
        <begin position="89"/>
        <end position="115"/>
    </location>
</feature>
<feature type="compositionally biased region" description="Pro residues" evidence="6">
    <location>
        <begin position="456"/>
        <end position="479"/>
    </location>
</feature>
<keyword evidence="3" id="KW-0805">Transcription regulation</keyword>
<feature type="compositionally biased region" description="Low complexity" evidence="6">
    <location>
        <begin position="419"/>
        <end position="428"/>
    </location>
</feature>
<dbReference type="STRING" id="655863.F0XH84"/>
<evidence type="ECO:0000256" key="2">
    <source>
        <dbReference type="ARBA" id="ARBA00022723"/>
    </source>
</evidence>
<proteinExistence type="predicted"/>
<evidence type="ECO:0000256" key="5">
    <source>
        <dbReference type="ARBA" id="ARBA00023242"/>
    </source>
</evidence>
<keyword evidence="5" id="KW-0539">Nucleus</keyword>
<dbReference type="HOGENOM" id="CLU_011915_0_0_1"/>
<evidence type="ECO:0000256" key="3">
    <source>
        <dbReference type="ARBA" id="ARBA00023015"/>
    </source>
</evidence>
<evidence type="ECO:0000256" key="4">
    <source>
        <dbReference type="ARBA" id="ARBA00023163"/>
    </source>
</evidence>
<comment type="subcellular location">
    <subcellularLocation>
        <location evidence="1">Nucleus</location>
    </subcellularLocation>
</comment>
<dbReference type="GO" id="GO:0005634">
    <property type="term" value="C:nucleus"/>
    <property type="evidence" value="ECO:0007669"/>
    <property type="project" value="UniProtKB-SubCell"/>
</dbReference>
<dbReference type="PANTHER" id="PTHR47338">
    <property type="entry name" value="ZN(II)2CYS6 TRANSCRIPTION FACTOR (EUROFUNG)-RELATED"/>
    <property type="match status" value="1"/>
</dbReference>
<dbReference type="Pfam" id="PF04082">
    <property type="entry name" value="Fungal_trans"/>
    <property type="match status" value="1"/>
</dbReference>
<feature type="region of interest" description="Disordered" evidence="6">
    <location>
        <begin position="1"/>
        <end position="50"/>
    </location>
</feature>
<dbReference type="GO" id="GO:0000981">
    <property type="term" value="F:DNA-binding transcription factor activity, RNA polymerase II-specific"/>
    <property type="evidence" value="ECO:0007669"/>
    <property type="project" value="InterPro"/>
</dbReference>
<keyword evidence="2" id="KW-0479">Metal-binding</keyword>
<dbReference type="InParanoid" id="F0XH84"/>
<dbReference type="OrthoDB" id="5376052at2759"/>
<feature type="region of interest" description="Disordered" evidence="6">
    <location>
        <begin position="404"/>
        <end position="428"/>
    </location>
</feature>
<feature type="compositionally biased region" description="Low complexity" evidence="6">
    <location>
        <begin position="133"/>
        <end position="165"/>
    </location>
</feature>
<feature type="region of interest" description="Disordered" evidence="6">
    <location>
        <begin position="452"/>
        <end position="482"/>
    </location>
</feature>
<dbReference type="GO" id="GO:0006351">
    <property type="term" value="P:DNA-templated transcription"/>
    <property type="evidence" value="ECO:0007669"/>
    <property type="project" value="InterPro"/>
</dbReference>
<evidence type="ECO:0000259" key="7">
    <source>
        <dbReference type="SMART" id="SM00906"/>
    </source>
</evidence>
<dbReference type="RefSeq" id="XP_014172142.1">
    <property type="nucleotide sequence ID" value="XM_014316667.1"/>
</dbReference>
<feature type="region of interest" description="Disordered" evidence="6">
    <location>
        <begin position="133"/>
        <end position="192"/>
    </location>
</feature>
<evidence type="ECO:0000313" key="9">
    <source>
        <dbReference type="Proteomes" id="UP000007796"/>
    </source>
</evidence>
<keyword evidence="4" id="KW-0804">Transcription</keyword>